<evidence type="ECO:0000313" key="2">
    <source>
        <dbReference type="Proteomes" id="UP000708347"/>
    </source>
</evidence>
<reference evidence="1 2" key="1">
    <citation type="submission" date="2019-05" db="EMBL/GenBank/DDBJ databases">
        <title>Mycolicibacterium sphagni ENV482 genome assembly.</title>
        <authorList>
            <person name="Chen W."/>
            <person name="Faulkner N.W."/>
            <person name="Hyman M.R."/>
        </authorList>
    </citation>
    <scope>NUCLEOTIDE SEQUENCE [LARGE SCALE GENOMIC DNA]</scope>
    <source>
        <strain evidence="1 2">ENV482</strain>
    </source>
</reference>
<organism evidence="1 2">
    <name type="scientific">Mycolicibacterium sphagni</name>
    <dbReference type="NCBI Taxonomy" id="1786"/>
    <lineage>
        <taxon>Bacteria</taxon>
        <taxon>Bacillati</taxon>
        <taxon>Actinomycetota</taxon>
        <taxon>Actinomycetes</taxon>
        <taxon>Mycobacteriales</taxon>
        <taxon>Mycobacteriaceae</taxon>
        <taxon>Mycolicibacterium</taxon>
    </lineage>
</organism>
<comment type="caution">
    <text evidence="1">The sequence shown here is derived from an EMBL/GenBank/DDBJ whole genome shotgun (WGS) entry which is preliminary data.</text>
</comment>
<dbReference type="PANTHER" id="PTHR36451:SF1">
    <property type="entry name" value="OMEGA-HYDROXY-BETA-DIHYDROMENAQUINONE-9 SULFOTRANSFERASE STF3"/>
    <property type="match status" value="1"/>
</dbReference>
<sequence length="414" mass="46502">MTAGLERPKPIRFTDLANPVFPEAAQPIREALAGYGSILELTSEALLATASERTGLDGWGDDSFRERLDVLTGSLREETGLSDVGVAVVFEQLVGNLVNRLRFEALIAEHPEIEDVEIKRPIIICGLPRTGTTHLHNLIAADPNLRYLPYWESLEPFPAPGDDDTSRRERCSTGLDLVNTSMPDFKRMHDMTVDHAHEEIQLLANDISGMLFETTYHIPTFAAHYKSHDQGPSYAYLKRQLQAMQWLRGGTRWVLKSPQHLEQFPTLYATFPDATFIVTHRDPVEVTRSMLTMIVYASRMACAQPDPVKIARSWFDRADDLFSGCLHDRDVLPADQSIDVRFTDFMADEQATLSSIYELADQPYGDDVRAAMADFIAAHPRGRYGEVIYDLADVGLDPAEVSERLGAYRDRFIG</sequence>
<dbReference type="SUPFAM" id="SSF52540">
    <property type="entry name" value="P-loop containing nucleoside triphosphate hydrolases"/>
    <property type="match status" value="1"/>
</dbReference>
<protein>
    <submittedName>
        <fullName evidence="1">Sulfotransferase</fullName>
    </submittedName>
</protein>
<name>A0ABX2JX89_9MYCO</name>
<dbReference type="Gene3D" id="3.40.50.300">
    <property type="entry name" value="P-loop containing nucleotide triphosphate hydrolases"/>
    <property type="match status" value="1"/>
</dbReference>
<dbReference type="InterPro" id="IPR052736">
    <property type="entry name" value="Stf3_sulfotransferase"/>
</dbReference>
<dbReference type="EMBL" id="VBSB01000008">
    <property type="protein sequence ID" value="NTY60434.1"/>
    <property type="molecule type" value="Genomic_DNA"/>
</dbReference>
<keyword evidence="2" id="KW-1185">Reference proteome</keyword>
<evidence type="ECO:0000313" key="1">
    <source>
        <dbReference type="EMBL" id="NTY60434.1"/>
    </source>
</evidence>
<accession>A0ABX2JX89</accession>
<dbReference type="RefSeq" id="WP_174398254.1">
    <property type="nucleotide sequence ID" value="NZ_VBSB01000008.1"/>
</dbReference>
<dbReference type="Pfam" id="PF13469">
    <property type="entry name" value="Sulfotransfer_3"/>
    <property type="match status" value="1"/>
</dbReference>
<gene>
    <name evidence="1" type="ORF">FEG63_12850</name>
</gene>
<dbReference type="PANTHER" id="PTHR36451">
    <property type="entry name" value="PAPS-DEPENDENT SULFOTRANSFERASE STF3"/>
    <property type="match status" value="1"/>
</dbReference>
<dbReference type="Proteomes" id="UP000708347">
    <property type="component" value="Unassembled WGS sequence"/>
</dbReference>
<proteinExistence type="predicted"/>
<dbReference type="InterPro" id="IPR027417">
    <property type="entry name" value="P-loop_NTPase"/>
</dbReference>